<dbReference type="Proteomes" id="UP000237350">
    <property type="component" value="Unassembled WGS sequence"/>
</dbReference>
<name>A0A2S4K0X8_9SPIO</name>
<keyword evidence="1" id="KW-0812">Transmembrane</keyword>
<keyword evidence="1" id="KW-1133">Transmembrane helix</keyword>
<reference evidence="4" key="1">
    <citation type="submission" date="2015-12" db="EMBL/GenBank/DDBJ databases">
        <authorList>
            <person name="Lodha T.D."/>
            <person name="Chintalapati S."/>
            <person name="Chintalapati V.R."/>
            <person name="Sravanthi T."/>
        </authorList>
    </citation>
    <scope>NUCLEOTIDE SEQUENCE [LARGE SCALE GENOMIC DNA]</scope>
    <source>
        <strain evidence="4">JC133</strain>
    </source>
</reference>
<evidence type="ECO:0000313" key="3">
    <source>
        <dbReference type="EMBL" id="POR05423.1"/>
    </source>
</evidence>
<dbReference type="PANTHER" id="PTHR38731:SF1">
    <property type="entry name" value="FECR PROTEIN DOMAIN-CONTAINING PROTEIN"/>
    <property type="match status" value="1"/>
</dbReference>
<accession>A0A2S4K0X8</accession>
<feature type="domain" description="FecR protein" evidence="2">
    <location>
        <begin position="126"/>
        <end position="222"/>
    </location>
</feature>
<keyword evidence="4" id="KW-1185">Reference proteome</keyword>
<evidence type="ECO:0000256" key="1">
    <source>
        <dbReference type="SAM" id="Phobius"/>
    </source>
</evidence>
<sequence length="468" mass="51090">MIPGLWQYSKGMNRFFPPGFRGRVFSGSAFGGCAFDGPAFGGSAFDGLIRGGLPLFLSVLVLVLAVAGPGGVFAGDGGRPPAERPFAVVIYAEGYDMSVFRNGQLSSYDVITDEVIGMPLLAGDLVQTDPETFLEIQLLPSRTVVKVAENTTFEIERLGGEGGGGLAVSYGRLRARVERVLQDDPFEVRGFSAVAGVRGTDFGFDTMIDRESPGELQTRVYTFSGLVEVRDRPDPEAPADAGEPQVVRLGANEMVLVRTEVPEALIPKDEDDPGHRVVSPGEIAPVRPARFEQRELEEEIQVFWQRQDYREAPIDPGAVEDRFPGLRQRVDEIDQERQRFEETRRLRESGDPPVLESFLAEEELLPERAVVPDRTLDLRDETPSGRARRVIEPRDAPTPGRQIRRAGHWMVGLGLALEIGGAALAWYDDGYRSFSDLEEGGASVALLGTGAVLISSGLISYLISLVVD</sequence>
<proteinExistence type="predicted"/>
<dbReference type="Pfam" id="PF04773">
    <property type="entry name" value="FecR"/>
    <property type="match status" value="1"/>
</dbReference>
<comment type="caution">
    <text evidence="3">The sequence shown here is derived from an EMBL/GenBank/DDBJ whole genome shotgun (WGS) entry which is preliminary data.</text>
</comment>
<dbReference type="PANTHER" id="PTHR38731">
    <property type="entry name" value="LIPL45-RELATED LIPOPROTEIN-RELATED"/>
    <property type="match status" value="1"/>
</dbReference>
<dbReference type="EMBL" id="LPWH01000002">
    <property type="protein sequence ID" value="POR05423.1"/>
    <property type="molecule type" value="Genomic_DNA"/>
</dbReference>
<evidence type="ECO:0000259" key="2">
    <source>
        <dbReference type="Pfam" id="PF04773"/>
    </source>
</evidence>
<dbReference type="InterPro" id="IPR006860">
    <property type="entry name" value="FecR"/>
</dbReference>
<keyword evidence="1" id="KW-0472">Membrane</keyword>
<evidence type="ECO:0000313" key="4">
    <source>
        <dbReference type="Proteomes" id="UP000237350"/>
    </source>
</evidence>
<feature type="transmembrane region" description="Helical" evidence="1">
    <location>
        <begin position="55"/>
        <end position="74"/>
    </location>
</feature>
<gene>
    <name evidence="3" type="ORF">AU468_00675</name>
</gene>
<feature type="transmembrane region" description="Helical" evidence="1">
    <location>
        <begin position="409"/>
        <end position="427"/>
    </location>
</feature>
<dbReference type="AlphaFoldDB" id="A0A2S4K0X8"/>
<protein>
    <recommendedName>
        <fullName evidence="2">FecR protein domain-containing protein</fullName>
    </recommendedName>
</protein>
<organism evidence="3 4">
    <name type="scientific">Alkalispirochaeta sphaeroplastigenens</name>
    <dbReference type="NCBI Taxonomy" id="1187066"/>
    <lineage>
        <taxon>Bacteria</taxon>
        <taxon>Pseudomonadati</taxon>
        <taxon>Spirochaetota</taxon>
        <taxon>Spirochaetia</taxon>
        <taxon>Spirochaetales</taxon>
        <taxon>Spirochaetaceae</taxon>
        <taxon>Alkalispirochaeta</taxon>
    </lineage>
</organism>
<feature type="transmembrane region" description="Helical" evidence="1">
    <location>
        <begin position="447"/>
        <end position="467"/>
    </location>
</feature>